<evidence type="ECO:0000313" key="1">
    <source>
        <dbReference type="EMBL" id="GEN98154.1"/>
    </source>
</evidence>
<comment type="caution">
    <text evidence="1">The sequence shown here is derived from an EMBL/GenBank/DDBJ whole genome shotgun (WGS) entry which is preliminary data.</text>
</comment>
<dbReference type="AlphaFoldDB" id="A0A512AEN1"/>
<name>A0A512AEN1_STRCR</name>
<dbReference type="EMBL" id="BJYQ01000161">
    <property type="protein sequence ID" value="GEN98154.1"/>
    <property type="molecule type" value="Genomic_DNA"/>
</dbReference>
<evidence type="ECO:0000313" key="2">
    <source>
        <dbReference type="Proteomes" id="UP000321868"/>
    </source>
</evidence>
<sequence>MEDLDLEKVETKVFEVLSETHEEVLKLINSFSTFEDSYAYAVENSPNPARHDLMGMLLMIHREQYTEALRMAEGLIAKRKFGGSQNKGKWINEYIVDYCKERLELDSGI</sequence>
<protein>
    <submittedName>
        <fullName evidence="1">Uncharacterized protein</fullName>
    </submittedName>
</protein>
<accession>A0A512AEN1</accession>
<dbReference type="Proteomes" id="UP000321868">
    <property type="component" value="Unassembled WGS sequence"/>
</dbReference>
<proteinExistence type="predicted"/>
<organism evidence="1 2">
    <name type="scientific">Streptococcus cristatus</name>
    <dbReference type="NCBI Taxonomy" id="45634"/>
    <lineage>
        <taxon>Bacteria</taxon>
        <taxon>Bacillati</taxon>
        <taxon>Bacillota</taxon>
        <taxon>Bacilli</taxon>
        <taxon>Lactobacillales</taxon>
        <taxon>Streptococcaceae</taxon>
        <taxon>Streptococcus</taxon>
    </lineage>
</organism>
<dbReference type="RefSeq" id="WP_231913945.1">
    <property type="nucleotide sequence ID" value="NZ_BJYQ01000161.1"/>
</dbReference>
<reference evidence="1 2" key="1">
    <citation type="submission" date="2019-07" db="EMBL/GenBank/DDBJ databases">
        <title>Whole genome shotgun sequence of Streptococcus oligofermentans NBRC 106105.</title>
        <authorList>
            <person name="Hosoyama A."/>
            <person name="Uohara A."/>
            <person name="Ohji S."/>
            <person name="Ichikawa N."/>
        </authorList>
    </citation>
    <scope>NUCLEOTIDE SEQUENCE [LARGE SCALE GENOMIC DNA]</scope>
    <source>
        <strain evidence="1 2">NBRC 106105</strain>
    </source>
</reference>
<gene>
    <name evidence="1" type="ORF">SOL01_20280</name>
</gene>